<comment type="subcellular location">
    <subcellularLocation>
        <location evidence="6">Cell membrane</location>
        <topology evidence="6">Multi-pass membrane protein</topology>
    </subcellularLocation>
    <subcellularLocation>
        <location evidence="1">Membrane</location>
        <topology evidence="1">Multi-pass membrane protein</topology>
    </subcellularLocation>
</comment>
<dbReference type="SUPFAM" id="SSF81452">
    <property type="entry name" value="Cytochrome c oxidase subunit III-like"/>
    <property type="match status" value="1"/>
</dbReference>
<keyword evidence="4 7" id="KW-1133">Transmembrane helix</keyword>
<evidence type="ECO:0000256" key="5">
    <source>
        <dbReference type="ARBA" id="ARBA00023136"/>
    </source>
</evidence>
<dbReference type="HOGENOM" id="CLU_044071_1_0_10"/>
<protein>
    <submittedName>
        <fullName evidence="9">Cytochrome c oxidase subunit III</fullName>
    </submittedName>
</protein>
<dbReference type="CDD" id="cd02862">
    <property type="entry name" value="NorE_like"/>
    <property type="match status" value="1"/>
</dbReference>
<dbReference type="InterPro" id="IPR013833">
    <property type="entry name" value="Cyt_c_oxidase_su3_a-hlx"/>
</dbReference>
<feature type="transmembrane region" description="Helical" evidence="7">
    <location>
        <begin position="97"/>
        <end position="115"/>
    </location>
</feature>
<feature type="domain" description="Heme-copper oxidase subunit III family profile" evidence="8">
    <location>
        <begin position="1"/>
        <end position="213"/>
    </location>
</feature>
<gene>
    <name evidence="9" type="ordered locus">MROS_0037</name>
</gene>
<sequence length="213" mass="24360">MNHNSVAGNENNHTAAHVHRDDVGAKLGMWLFLFTEVLLFGGMFLAYAVYRYQYPDQFRIAAMELNTGIGTLNTVILLTSSLTVALSIAAIQKKNKFLSILMLSLTVVFALMFMVNKYFEWMAKIDHGIFPGSEELLGRPNGQILFFGLYYVMTGLHGLHVFIGVIVLLFMLYFLIKNDITPDNYTKLENAGLYWHLVDLIWIFLFPLFYLIQ</sequence>
<dbReference type="Proteomes" id="UP000009011">
    <property type="component" value="Chromosome"/>
</dbReference>
<evidence type="ECO:0000256" key="4">
    <source>
        <dbReference type="ARBA" id="ARBA00022989"/>
    </source>
</evidence>
<keyword evidence="3 6" id="KW-0812">Transmembrane</keyword>
<organism evidence="9 10">
    <name type="scientific">Melioribacter roseus (strain DSM 23840 / JCM 17771 / VKM B-2668 / P3M-2)</name>
    <dbReference type="NCBI Taxonomy" id="1191523"/>
    <lineage>
        <taxon>Bacteria</taxon>
        <taxon>Pseudomonadati</taxon>
        <taxon>Ignavibacteriota</taxon>
        <taxon>Ignavibacteria</taxon>
        <taxon>Ignavibacteriales</taxon>
        <taxon>Melioribacteraceae</taxon>
        <taxon>Melioribacter</taxon>
    </lineage>
</organism>
<evidence type="ECO:0000313" key="9">
    <source>
        <dbReference type="EMBL" id="AFN73281.1"/>
    </source>
</evidence>
<dbReference type="GO" id="GO:0004129">
    <property type="term" value="F:cytochrome-c oxidase activity"/>
    <property type="evidence" value="ECO:0007669"/>
    <property type="project" value="InterPro"/>
</dbReference>
<evidence type="ECO:0000259" key="8">
    <source>
        <dbReference type="PROSITE" id="PS50253"/>
    </source>
</evidence>
<dbReference type="AlphaFoldDB" id="I6ZZX6"/>
<dbReference type="RefSeq" id="WP_014854718.1">
    <property type="nucleotide sequence ID" value="NC_018178.1"/>
</dbReference>
<feature type="transmembrane region" description="Helical" evidence="7">
    <location>
        <begin position="193"/>
        <end position="212"/>
    </location>
</feature>
<evidence type="ECO:0000256" key="2">
    <source>
        <dbReference type="ARBA" id="ARBA00010581"/>
    </source>
</evidence>
<feature type="transmembrane region" description="Helical" evidence="7">
    <location>
        <begin position="71"/>
        <end position="91"/>
    </location>
</feature>
<name>I6ZZX6_MELRP</name>
<dbReference type="Pfam" id="PF00510">
    <property type="entry name" value="COX3"/>
    <property type="match status" value="1"/>
</dbReference>
<dbReference type="PANTHER" id="PTHR11403">
    <property type="entry name" value="CYTOCHROME C OXIDASE SUBUNIT III"/>
    <property type="match status" value="1"/>
</dbReference>
<dbReference type="eggNOG" id="COG1845">
    <property type="taxonomic scope" value="Bacteria"/>
</dbReference>
<dbReference type="GO" id="GO:0019646">
    <property type="term" value="P:aerobic electron transport chain"/>
    <property type="evidence" value="ECO:0007669"/>
    <property type="project" value="InterPro"/>
</dbReference>
<proteinExistence type="inferred from homology"/>
<dbReference type="InterPro" id="IPR024791">
    <property type="entry name" value="Cyt_c/ubiquinol_Oxase_su3"/>
</dbReference>
<evidence type="ECO:0000313" key="10">
    <source>
        <dbReference type="Proteomes" id="UP000009011"/>
    </source>
</evidence>
<evidence type="ECO:0000256" key="1">
    <source>
        <dbReference type="ARBA" id="ARBA00004141"/>
    </source>
</evidence>
<dbReference type="PATRIC" id="fig|1191523.3.peg.38"/>
<feature type="transmembrane region" description="Helical" evidence="7">
    <location>
        <begin position="27"/>
        <end position="50"/>
    </location>
</feature>
<keyword evidence="5 7" id="KW-0472">Membrane</keyword>
<dbReference type="GO" id="GO:0005886">
    <property type="term" value="C:plasma membrane"/>
    <property type="evidence" value="ECO:0007669"/>
    <property type="project" value="UniProtKB-SubCell"/>
</dbReference>
<dbReference type="InterPro" id="IPR000298">
    <property type="entry name" value="Cyt_c_oxidase-like_su3"/>
</dbReference>
<comment type="similarity">
    <text evidence="2 6">Belongs to the cytochrome c oxidase subunit 3 family.</text>
</comment>
<dbReference type="EMBL" id="CP003557">
    <property type="protein sequence ID" value="AFN73281.1"/>
    <property type="molecule type" value="Genomic_DNA"/>
</dbReference>
<dbReference type="PROSITE" id="PS50253">
    <property type="entry name" value="COX3"/>
    <property type="match status" value="1"/>
</dbReference>
<accession>I6ZZX6</accession>
<dbReference type="Gene3D" id="1.20.120.80">
    <property type="entry name" value="Cytochrome c oxidase, subunit III, four-helix bundle"/>
    <property type="match status" value="1"/>
</dbReference>
<dbReference type="OrthoDB" id="9810850at2"/>
<dbReference type="PANTHER" id="PTHR11403:SF6">
    <property type="entry name" value="NITRIC OXIDE REDUCTASE SUBUNIT E"/>
    <property type="match status" value="1"/>
</dbReference>
<evidence type="ECO:0000256" key="7">
    <source>
        <dbReference type="SAM" id="Phobius"/>
    </source>
</evidence>
<evidence type="ECO:0000256" key="3">
    <source>
        <dbReference type="ARBA" id="ARBA00022692"/>
    </source>
</evidence>
<dbReference type="InterPro" id="IPR035973">
    <property type="entry name" value="Cyt_c_oxidase_su3-like_sf"/>
</dbReference>
<dbReference type="KEGG" id="mro:MROS_0037"/>
<keyword evidence="10" id="KW-1185">Reference proteome</keyword>
<feature type="transmembrane region" description="Helical" evidence="7">
    <location>
        <begin position="149"/>
        <end position="173"/>
    </location>
</feature>
<evidence type="ECO:0000256" key="6">
    <source>
        <dbReference type="RuleBase" id="RU003376"/>
    </source>
</evidence>
<dbReference type="STRING" id="1191523.MROS_0037"/>
<reference evidence="9 10" key="1">
    <citation type="journal article" date="2013" name="PLoS ONE">
        <title>Genomic analysis of Melioribacter roseus, facultatively anaerobic organotrophic bacterium representing a novel deep lineage within Bacteriodetes/Chlorobi group.</title>
        <authorList>
            <person name="Kadnikov V.V."/>
            <person name="Mardanov A.V."/>
            <person name="Podosokorskaya O.A."/>
            <person name="Gavrilov S.N."/>
            <person name="Kublanov I.V."/>
            <person name="Beletsky A.V."/>
            <person name="Bonch-Osmolovskaya E.A."/>
            <person name="Ravin N.V."/>
        </authorList>
    </citation>
    <scope>NUCLEOTIDE SEQUENCE [LARGE SCALE GENOMIC DNA]</scope>
    <source>
        <strain evidence="10">JCM 17771 / P3M-2</strain>
    </source>
</reference>